<dbReference type="Proteomes" id="UP000245720">
    <property type="component" value="Unassembled WGS sequence"/>
</dbReference>
<comment type="caution">
    <text evidence="1">The sequence shown here is derived from an EMBL/GenBank/DDBJ whole genome shotgun (WGS) entry which is preliminary data.</text>
</comment>
<dbReference type="AlphaFoldDB" id="A0A315XSU0"/>
<reference evidence="1 2" key="1">
    <citation type="submission" date="2018-05" db="EMBL/GenBank/DDBJ databases">
        <title>The Hungate 1000. A catalogue of reference genomes from the rumen microbiome.</title>
        <authorList>
            <person name="Kelly W."/>
        </authorList>
    </citation>
    <scope>NUCLEOTIDE SEQUENCE [LARGE SCALE GENOMIC DNA]</scope>
    <source>
        <strain evidence="1 2">SAb67</strain>
    </source>
</reference>
<dbReference type="EMBL" id="QGDI01000020">
    <property type="protein sequence ID" value="PWJ09754.1"/>
    <property type="molecule type" value="Genomic_DNA"/>
</dbReference>
<organism evidence="1 2">
    <name type="scientific">Ruminococcus flavefaciens</name>
    <dbReference type="NCBI Taxonomy" id="1265"/>
    <lineage>
        <taxon>Bacteria</taxon>
        <taxon>Bacillati</taxon>
        <taxon>Bacillota</taxon>
        <taxon>Clostridia</taxon>
        <taxon>Eubacteriales</taxon>
        <taxon>Oscillospiraceae</taxon>
        <taxon>Ruminococcus</taxon>
    </lineage>
</organism>
<dbReference type="Pfam" id="PF06245">
    <property type="entry name" value="DUF1015"/>
    <property type="match status" value="1"/>
</dbReference>
<evidence type="ECO:0000313" key="2">
    <source>
        <dbReference type="Proteomes" id="UP000245720"/>
    </source>
</evidence>
<sequence length="422" mass="46973">MNSTAFHSADILIPKDCDMHKWSVIACDQYTSEPEYWDEVSATVGSAPSTLNLILPELYLEQDGVAQRIDNIHSAMDKYLADGIFTEYKDAMVYVERVQSNGILRQGIVGAIDLEKYDFSKGSTSEVRATEATVIERIPPRIKVRQGAPLELPHIMILIDDPDNTVIEPLANTVSDDSKLYDFELMQNGGSIKGWLMDKSAQEAVDKALCALADPDAFCKKYGLSDTPVLLYAMGDGNHSLATAKEFYEQLKKADPDKDFSNHPARYALAEIVNLHSDALKFEAIHRLVYDVDRDKLMNELTAALELSESKESDQYVICSCCGTEKKLYINKKSSNLSVGSLQNFLDGYIKANGGKIDYIHGADTVKSLAEKHSGLAFILPDMDKSQLFPTVIKDGALPRKTFSMGHAEDKRFYIEARKITE</sequence>
<name>A0A315XSU0_RUMFL</name>
<protein>
    <submittedName>
        <fullName evidence="1">Uncharacterized protein (DUF1015 family)</fullName>
    </submittedName>
</protein>
<dbReference type="PANTHER" id="PTHR36454:SF1">
    <property type="entry name" value="DUF1015 DOMAIN-CONTAINING PROTEIN"/>
    <property type="match status" value="1"/>
</dbReference>
<accession>A0A315XSU0</accession>
<dbReference type="STRING" id="1265.SAMN02910280_0390"/>
<evidence type="ECO:0000313" key="1">
    <source>
        <dbReference type="EMBL" id="PWJ09754.1"/>
    </source>
</evidence>
<dbReference type="RefSeq" id="WP_109728075.1">
    <property type="nucleotide sequence ID" value="NZ_QGDI01000020.1"/>
</dbReference>
<dbReference type="OrthoDB" id="6396832at2"/>
<proteinExistence type="predicted"/>
<gene>
    <name evidence="1" type="ORF">IE37_03403</name>
</gene>
<dbReference type="PANTHER" id="PTHR36454">
    <property type="entry name" value="LMO2823 PROTEIN"/>
    <property type="match status" value="1"/>
</dbReference>
<dbReference type="InterPro" id="IPR008323">
    <property type="entry name" value="UCP033563"/>
</dbReference>